<protein>
    <submittedName>
        <fullName evidence="2">Uncharacterized protein</fullName>
    </submittedName>
</protein>
<gene>
    <name evidence="2" type="ORF">BQ4739_LOCUS15216</name>
</gene>
<name>A0A383WBA3_TETOB</name>
<feature type="region of interest" description="Disordered" evidence="1">
    <location>
        <begin position="915"/>
        <end position="934"/>
    </location>
</feature>
<feature type="compositionally biased region" description="Low complexity" evidence="1">
    <location>
        <begin position="109"/>
        <end position="130"/>
    </location>
</feature>
<dbReference type="Proteomes" id="UP000256970">
    <property type="component" value="Unassembled WGS sequence"/>
</dbReference>
<dbReference type="EMBL" id="FNXT01001221">
    <property type="protein sequence ID" value="SZX74898.1"/>
    <property type="molecule type" value="Genomic_DNA"/>
</dbReference>
<reference evidence="2 3" key="1">
    <citation type="submission" date="2016-10" db="EMBL/GenBank/DDBJ databases">
        <authorList>
            <person name="Cai Z."/>
        </authorList>
    </citation>
    <scope>NUCLEOTIDE SEQUENCE [LARGE SCALE GENOMIC DNA]</scope>
</reference>
<evidence type="ECO:0000313" key="3">
    <source>
        <dbReference type="Proteomes" id="UP000256970"/>
    </source>
</evidence>
<proteinExistence type="predicted"/>
<sequence length="934" mass="92195">MLRSRPGWVMQTVVAAEGTVVLARYPRFTGWLCTLGLSGSWSPQRGGGSVLPMDDTVAMQDTSNRVVDACALSMNAVSADPAAGGGSSTTASGDSSLLAQKLAAVGAAASSQPSTPQQQLQQQGAAAGDACSVTSEGSQEGGRQAAGLRLGPGGGDVDAAKQAAMSALAGLGLTTTKANLDASKAAAATARANGEVPTHQRKSNLRSVSCRQLGSSSSSAAAAGVPLAGKSVAFDTKTVAFDDAAKRAAADGRPAPGQWRGPATLVDGQQRRINRAPASRCISLPHIMQGRQGMANRLAASYAQDAALQQQLQMLNGSSGMAQPYAAMSQQLHQVGLGRPADTLTLYQLQHQGISAPAPQTLLTQRSFAGAPGLAVDGSGLIVQQQQPQLQPLQPQQAHLTAGGWVPAAAAAAAGGQPGGLTRWGSGQMQLQQAGGGLTQAQAVTANAQLLAQLQVSSQAQQGGDGLWMAAPASGGLQMAGSHAQGVMMQPQAAAVSAGMNMGGIPGLQSQQQLMASQLQAAAGAAGGMVAPAAGQAAVGGPLNGHSLLEQYQSVSWSVLAAAQGEAALRDQLLTELVLLLTMLHTLSNTLKGSMAPGDALSDFSYLAAAARRHMATFARLSQAGNIAVQLLALVTPLALKHLNSAELLEAAFLVLDTLALANRDVAATVTTQRLTAAASLGLALPVDQLLQQQTLGLHWITNLANAVSRNKAVLESMAADGGAASGGAVVGSAGLVQGGGMSAGGMLAGGLGMGAVSQPMMMAGQAGATAAVNTTISPTRKTPLATYFEEAPGAAVTAGLGAVGAGLAPGAAAVANGVRLGAGTPPGTRIGDPLMGEALPGMHLAGPAAAAAPGSGLVSDAAPGHLALGELEKMTAAGLSLGTGPVQAGPGSHGTYSPLGGGLSLFGDSTLLGTGAPGSSGPSSTGASSLVGV</sequence>
<evidence type="ECO:0000313" key="2">
    <source>
        <dbReference type="EMBL" id="SZX74898.1"/>
    </source>
</evidence>
<dbReference type="STRING" id="3088.A0A383WBA3"/>
<accession>A0A383WBA3</accession>
<keyword evidence="3" id="KW-1185">Reference proteome</keyword>
<organism evidence="2 3">
    <name type="scientific">Tetradesmus obliquus</name>
    <name type="common">Green alga</name>
    <name type="synonym">Acutodesmus obliquus</name>
    <dbReference type="NCBI Taxonomy" id="3088"/>
    <lineage>
        <taxon>Eukaryota</taxon>
        <taxon>Viridiplantae</taxon>
        <taxon>Chlorophyta</taxon>
        <taxon>core chlorophytes</taxon>
        <taxon>Chlorophyceae</taxon>
        <taxon>CS clade</taxon>
        <taxon>Sphaeropleales</taxon>
        <taxon>Scenedesmaceae</taxon>
        <taxon>Tetradesmus</taxon>
    </lineage>
</organism>
<dbReference type="AlphaFoldDB" id="A0A383WBA3"/>
<evidence type="ECO:0000256" key="1">
    <source>
        <dbReference type="SAM" id="MobiDB-lite"/>
    </source>
</evidence>
<feature type="region of interest" description="Disordered" evidence="1">
    <location>
        <begin position="109"/>
        <end position="150"/>
    </location>
</feature>